<dbReference type="AlphaFoldDB" id="A0AAV8VCH9"/>
<feature type="coiled-coil region" evidence="1">
    <location>
        <begin position="151"/>
        <end position="187"/>
    </location>
</feature>
<protein>
    <recommendedName>
        <fullName evidence="4">CCHC-type domain-containing protein</fullName>
    </recommendedName>
</protein>
<evidence type="ECO:0008006" key="4">
    <source>
        <dbReference type="Google" id="ProtNLM"/>
    </source>
</evidence>
<evidence type="ECO:0000313" key="2">
    <source>
        <dbReference type="EMBL" id="KAJ8912016.1"/>
    </source>
</evidence>
<evidence type="ECO:0000256" key="1">
    <source>
        <dbReference type="SAM" id="Coils"/>
    </source>
</evidence>
<feature type="coiled-coil region" evidence="1">
    <location>
        <begin position="289"/>
        <end position="316"/>
    </location>
</feature>
<sequence>MKERLAGNGMVIQNRGNAPTYVRQQGASRVDLTFTFEDIASEIKKWEFLECEIVSGHKAIKFEIETGQQEVMDRTSYDKWRFVGREEERFREVLRGKKQELQKLEAEEFRREGKKVYWSNNEIAQQRKICVRAIRKWSRTKSRRNTEQGVIEEQQQSYKEERKKFRKMIEEDKKKKWRELIEELENDPWGEAYKIVNKRIGRARPETLKETEENRVMRNTAIGFCEVTEFEAVVRNWREEEKATSLIAGLRGEALEVLRTIPEGRQDYKAVTSALEKRYGNAHLQHVYQAQLRNRKQRFEETLQQYEADVSRMVNLAYWPIQQLLLSQLIRLARHKTISEALAQALEIEAAKQASRGTSKFRQVKAYHGKDWMETANGNLADIIIEVVEKYKKGQDSENSTMNRRRPIRCWICGVEAHMKSRCPQPPTEQNQGNAI</sequence>
<gene>
    <name evidence="2" type="ORF">NQ315_003553</name>
</gene>
<proteinExistence type="predicted"/>
<comment type="caution">
    <text evidence="2">The sequence shown here is derived from an EMBL/GenBank/DDBJ whole genome shotgun (WGS) entry which is preliminary data.</text>
</comment>
<reference evidence="2 3" key="1">
    <citation type="journal article" date="2023" name="Insect Mol. Biol.">
        <title>Genome sequencing provides insights into the evolution of gene families encoding plant cell wall-degrading enzymes in longhorned beetles.</title>
        <authorList>
            <person name="Shin N.R."/>
            <person name="Okamura Y."/>
            <person name="Kirsch R."/>
            <person name="Pauchet Y."/>
        </authorList>
    </citation>
    <scope>NUCLEOTIDE SEQUENCE [LARGE SCALE GENOMIC DNA]</scope>
    <source>
        <strain evidence="2">EAD_L_NR</strain>
    </source>
</reference>
<dbReference type="EMBL" id="JANEYG010000151">
    <property type="protein sequence ID" value="KAJ8912016.1"/>
    <property type="molecule type" value="Genomic_DNA"/>
</dbReference>
<keyword evidence="1" id="KW-0175">Coiled coil</keyword>
<keyword evidence="3" id="KW-1185">Reference proteome</keyword>
<dbReference type="InterPro" id="IPR036691">
    <property type="entry name" value="Endo/exonu/phosph_ase_sf"/>
</dbReference>
<accession>A0AAV8VCH9</accession>
<dbReference type="SUPFAM" id="SSF56219">
    <property type="entry name" value="DNase I-like"/>
    <property type="match status" value="1"/>
</dbReference>
<organism evidence="2 3">
    <name type="scientific">Exocentrus adspersus</name>
    <dbReference type="NCBI Taxonomy" id="1586481"/>
    <lineage>
        <taxon>Eukaryota</taxon>
        <taxon>Metazoa</taxon>
        <taxon>Ecdysozoa</taxon>
        <taxon>Arthropoda</taxon>
        <taxon>Hexapoda</taxon>
        <taxon>Insecta</taxon>
        <taxon>Pterygota</taxon>
        <taxon>Neoptera</taxon>
        <taxon>Endopterygota</taxon>
        <taxon>Coleoptera</taxon>
        <taxon>Polyphaga</taxon>
        <taxon>Cucujiformia</taxon>
        <taxon>Chrysomeloidea</taxon>
        <taxon>Cerambycidae</taxon>
        <taxon>Lamiinae</taxon>
        <taxon>Acanthocinini</taxon>
        <taxon>Exocentrus</taxon>
    </lineage>
</organism>
<dbReference type="PANTHER" id="PTHR45823">
    <property type="entry name" value="T-SNARE COILED-COIL HOMOLOGY DOMAIN-CONTAINING PROTEIN"/>
    <property type="match status" value="1"/>
</dbReference>
<dbReference type="Proteomes" id="UP001159042">
    <property type="component" value="Unassembled WGS sequence"/>
</dbReference>
<dbReference type="PANTHER" id="PTHR45823:SF1">
    <property type="entry name" value="T-SNARE COILED-COIL HOMOLOGY DOMAIN-CONTAINING PROTEIN"/>
    <property type="match status" value="1"/>
</dbReference>
<evidence type="ECO:0000313" key="3">
    <source>
        <dbReference type="Proteomes" id="UP001159042"/>
    </source>
</evidence>
<dbReference type="Gene3D" id="3.60.10.10">
    <property type="entry name" value="Endonuclease/exonuclease/phosphatase"/>
    <property type="match status" value="1"/>
</dbReference>
<name>A0AAV8VCH9_9CUCU</name>